<comment type="caution">
    <text evidence="1">The sequence shown here is derived from an EMBL/GenBank/DDBJ whole genome shotgun (WGS) entry which is preliminary data.</text>
</comment>
<dbReference type="GO" id="GO:0009976">
    <property type="term" value="F:tocopherol cyclase activity"/>
    <property type="evidence" value="ECO:0007669"/>
    <property type="project" value="InterPro"/>
</dbReference>
<keyword evidence="2" id="KW-1185">Reference proteome</keyword>
<dbReference type="Proteomes" id="UP000217784">
    <property type="component" value="Unassembled WGS sequence"/>
</dbReference>
<dbReference type="PANTHER" id="PTHR35309:SF4">
    <property type="entry name" value="TOCOPHEROL CYCLASE"/>
    <property type="match status" value="1"/>
</dbReference>
<accession>A0A2A2H2N6</accession>
<dbReference type="SUPFAM" id="SSF159245">
    <property type="entry name" value="AttH-like"/>
    <property type="match status" value="1"/>
</dbReference>
<dbReference type="Pfam" id="PF14249">
    <property type="entry name" value="Tocopherol_cycl"/>
    <property type="match status" value="1"/>
</dbReference>
<dbReference type="RefSeq" id="WP_069582963.1">
    <property type="nucleotide sequence ID" value="NZ_LMVM01000038.1"/>
</dbReference>
<dbReference type="PANTHER" id="PTHR35309">
    <property type="match status" value="1"/>
</dbReference>
<organism evidence="1 2">
    <name type="scientific">Methanobacterium bryantii</name>
    <dbReference type="NCBI Taxonomy" id="2161"/>
    <lineage>
        <taxon>Archaea</taxon>
        <taxon>Methanobacteriati</taxon>
        <taxon>Methanobacteriota</taxon>
        <taxon>Methanomada group</taxon>
        <taxon>Methanobacteria</taxon>
        <taxon>Methanobacteriales</taxon>
        <taxon>Methanobacteriaceae</taxon>
        <taxon>Methanobacterium</taxon>
    </lineage>
</organism>
<proteinExistence type="predicted"/>
<evidence type="ECO:0008006" key="3">
    <source>
        <dbReference type="Google" id="ProtNLM"/>
    </source>
</evidence>
<name>A0A2A2H2N6_METBR</name>
<dbReference type="AlphaFoldDB" id="A0A2A2H2N6"/>
<sequence length="328" mass="37828">MANLWKPEIFQGRGKKRDYFEGWYFKSIDKEEKTAYSIIPGISLSRDPKKSHAFIMFLDAKNHKMYYFTYKTSEFWAGKSKFEIKIHKSTFSLKNIHLDIDDGENKIKADLNFSNIIPWPVRLLSPGVMGWYAFVPKMECYHGVLSFDHCIQGYVNINDNRISFNGGKGYLEKDWGTSMPSSWIWMQTNHFENDGISLFGSVAKIPWLRNYFTGYIFGLLYNGKIHRFTKYNGTKICKLIVNDDIIEIKLENKEEILEINAKRTEGVDLPAPSLGEMTSRVNESLNSKINVNFYIKEGKKDILFSGTGKNAGLEFVGDMNELLSGFKN</sequence>
<dbReference type="InterPro" id="IPR025893">
    <property type="entry name" value="Tocopherol_cyclase"/>
</dbReference>
<protein>
    <recommendedName>
        <fullName evidence="3">Tocopherol cyclase</fullName>
    </recommendedName>
</protein>
<dbReference type="OrthoDB" id="68917at2157"/>
<gene>
    <name evidence="1" type="ORF">ASJ80_00910</name>
</gene>
<reference evidence="1 2" key="1">
    <citation type="journal article" date="2017" name="BMC Genomics">
        <title>Genomic analysis of methanogenic archaea reveals a shift towards energy conservation.</title>
        <authorList>
            <person name="Gilmore S.P."/>
            <person name="Henske J.K."/>
            <person name="Sexton J.A."/>
            <person name="Solomon K.V."/>
            <person name="Seppala S."/>
            <person name="Yoo J.I."/>
            <person name="Huyett L.M."/>
            <person name="Pressman A."/>
            <person name="Cogan J.Z."/>
            <person name="Kivenson V."/>
            <person name="Peng X."/>
            <person name="Tan Y."/>
            <person name="Valentine D.L."/>
            <person name="O'Malley M.A."/>
        </authorList>
    </citation>
    <scope>NUCLEOTIDE SEQUENCE [LARGE SCALE GENOMIC DNA]</scope>
    <source>
        <strain evidence="1 2">M.o.H.</strain>
    </source>
</reference>
<evidence type="ECO:0000313" key="1">
    <source>
        <dbReference type="EMBL" id="PAV03546.1"/>
    </source>
</evidence>
<dbReference type="EMBL" id="LMVM01000038">
    <property type="protein sequence ID" value="PAV03546.1"/>
    <property type="molecule type" value="Genomic_DNA"/>
</dbReference>
<evidence type="ECO:0000313" key="2">
    <source>
        <dbReference type="Proteomes" id="UP000217784"/>
    </source>
</evidence>